<dbReference type="Proteomes" id="UP001321473">
    <property type="component" value="Unassembled WGS sequence"/>
</dbReference>
<protein>
    <submittedName>
        <fullName evidence="2">Uncharacterized protein</fullName>
    </submittedName>
</protein>
<proteinExistence type="predicted"/>
<reference evidence="2 3" key="1">
    <citation type="journal article" date="2023" name="Arcadia Sci">
        <title>De novo assembly of a long-read Amblyomma americanum tick genome.</title>
        <authorList>
            <person name="Chou S."/>
            <person name="Poskanzer K.E."/>
            <person name="Rollins M."/>
            <person name="Thuy-Boun P.S."/>
        </authorList>
    </citation>
    <scope>NUCLEOTIDE SEQUENCE [LARGE SCALE GENOMIC DNA]</scope>
    <source>
        <strain evidence="2">F_SG_1</strain>
        <tissue evidence="2">Salivary glands</tissue>
    </source>
</reference>
<evidence type="ECO:0000256" key="1">
    <source>
        <dbReference type="SAM" id="MobiDB-lite"/>
    </source>
</evidence>
<name>A0AAQ4DD23_AMBAM</name>
<evidence type="ECO:0000313" key="2">
    <source>
        <dbReference type="EMBL" id="KAK8760363.1"/>
    </source>
</evidence>
<sequence>MRKVSPGGSCVLDDVSRYSSSMFLRPFLTKSTALFKTSRLLAICFVRQFWLDRLSCLRALAGGNKNTAKHIPLTSEVFLRMWAKLKLLKTDPCGSSTRSSTATDSHELRATAGTVQRTYSGSLKKKKRSRSH</sequence>
<feature type="region of interest" description="Disordered" evidence="1">
    <location>
        <begin position="90"/>
        <end position="132"/>
    </location>
</feature>
<feature type="compositionally biased region" description="Polar residues" evidence="1">
    <location>
        <begin position="93"/>
        <end position="103"/>
    </location>
</feature>
<keyword evidence="3" id="KW-1185">Reference proteome</keyword>
<organism evidence="2 3">
    <name type="scientific">Amblyomma americanum</name>
    <name type="common">Lone star tick</name>
    <dbReference type="NCBI Taxonomy" id="6943"/>
    <lineage>
        <taxon>Eukaryota</taxon>
        <taxon>Metazoa</taxon>
        <taxon>Ecdysozoa</taxon>
        <taxon>Arthropoda</taxon>
        <taxon>Chelicerata</taxon>
        <taxon>Arachnida</taxon>
        <taxon>Acari</taxon>
        <taxon>Parasitiformes</taxon>
        <taxon>Ixodida</taxon>
        <taxon>Ixodoidea</taxon>
        <taxon>Ixodidae</taxon>
        <taxon>Amblyomminae</taxon>
        <taxon>Amblyomma</taxon>
    </lineage>
</organism>
<feature type="compositionally biased region" description="Basic residues" evidence="1">
    <location>
        <begin position="123"/>
        <end position="132"/>
    </location>
</feature>
<accession>A0AAQ4DD23</accession>
<dbReference type="EMBL" id="JARKHS020032204">
    <property type="protein sequence ID" value="KAK8760363.1"/>
    <property type="molecule type" value="Genomic_DNA"/>
</dbReference>
<comment type="caution">
    <text evidence="2">The sequence shown here is derived from an EMBL/GenBank/DDBJ whole genome shotgun (WGS) entry which is preliminary data.</text>
</comment>
<evidence type="ECO:0000313" key="3">
    <source>
        <dbReference type="Proteomes" id="UP001321473"/>
    </source>
</evidence>
<dbReference type="AlphaFoldDB" id="A0AAQ4DD23"/>
<gene>
    <name evidence="2" type="ORF">V5799_028373</name>
</gene>